<dbReference type="CDD" id="cd01298">
    <property type="entry name" value="ATZ_TRZ_like"/>
    <property type="match status" value="1"/>
</dbReference>
<evidence type="ECO:0000259" key="4">
    <source>
        <dbReference type="Pfam" id="PF01979"/>
    </source>
</evidence>
<protein>
    <submittedName>
        <fullName evidence="5">Amidohydrolase</fullName>
    </submittedName>
</protein>
<accession>A0A7Y0LWM6</accession>
<dbReference type="PANTHER" id="PTHR43794:SF11">
    <property type="entry name" value="AMIDOHYDROLASE-RELATED DOMAIN-CONTAINING PROTEIN"/>
    <property type="match status" value="1"/>
</dbReference>
<dbReference type="PANTHER" id="PTHR43794">
    <property type="entry name" value="AMINOHYDROLASE SSNA-RELATED"/>
    <property type="match status" value="1"/>
</dbReference>
<dbReference type="SUPFAM" id="SSF51556">
    <property type="entry name" value="Metallo-dependent hydrolases"/>
    <property type="match status" value="1"/>
</dbReference>
<dbReference type="InterPro" id="IPR050287">
    <property type="entry name" value="MTA/SAH_deaminase"/>
</dbReference>
<evidence type="ECO:0000256" key="2">
    <source>
        <dbReference type="ARBA" id="ARBA00022801"/>
    </source>
</evidence>
<keyword evidence="3" id="KW-0862">Zinc</keyword>
<name>A0A7Y0LWM6_CELFI</name>
<dbReference type="Pfam" id="PF01979">
    <property type="entry name" value="Amidohydro_1"/>
    <property type="match status" value="1"/>
</dbReference>
<dbReference type="SUPFAM" id="SSF51338">
    <property type="entry name" value="Composite domain of metallo-dependent hydrolases"/>
    <property type="match status" value="2"/>
</dbReference>
<evidence type="ECO:0000256" key="1">
    <source>
        <dbReference type="ARBA" id="ARBA00022723"/>
    </source>
</evidence>
<dbReference type="GO" id="GO:0046872">
    <property type="term" value="F:metal ion binding"/>
    <property type="evidence" value="ECO:0007669"/>
    <property type="project" value="UniProtKB-KW"/>
</dbReference>
<evidence type="ECO:0000313" key="5">
    <source>
        <dbReference type="EMBL" id="NMR19251.1"/>
    </source>
</evidence>
<dbReference type="EMBL" id="JABCJJ010000003">
    <property type="protein sequence ID" value="NMR19251.1"/>
    <property type="molecule type" value="Genomic_DNA"/>
</dbReference>
<dbReference type="FunFam" id="3.20.20.140:FF:000014">
    <property type="entry name" value="5-methylthioadenosine/S-adenosylhomocysteine deaminase"/>
    <property type="match status" value="1"/>
</dbReference>
<dbReference type="AlphaFoldDB" id="A0A7Y0LWM6"/>
<sequence>MSSETRIVGGTVVTMDKIGTVHTAGEVAYGTSGTLTYVGPSRGPARPGDLDVSGDIVMPGLVNAHAHSAMTPLRGFSDDQDLEQWLRDMRRFEVKLTAEDIAWGLRLAMVEMLRSGTTTFADMFRWDAALLGDVVGAGMRVLAAPAIFTEDSVGFPTASPQDGRATMDLTEQLAQEFAGDRHVRITFGPHAPYTCSPELLREVARRAAAAQVGVQIHLSEGATEVRQNIARYARTPIAHVASLGLLEVPTLVAHAVAATDEDIEILAAAGAAVSHNPVSNLKLGSGVAPVPAMLAAGLTLGLGTDGVASNNTLDMFEEIKVGTILQRGHHQQAGAVGSATFLRMATSEGARAVGFPETGSLEAGRWADLVVVRTDSPRATPLHSLGTFLGFAAQGQDVRHVVVDGRHVVREGVVTTLDEQQIKARVAATATRIVRELKGEDA</sequence>
<dbReference type="RefSeq" id="WP_169323406.1">
    <property type="nucleotide sequence ID" value="NZ_JABCJJ010000003.1"/>
</dbReference>
<feature type="domain" description="Amidohydrolase-related" evidence="4">
    <location>
        <begin position="56"/>
        <end position="407"/>
    </location>
</feature>
<dbReference type="Gene3D" id="2.30.40.10">
    <property type="entry name" value="Urease, subunit C, domain 1"/>
    <property type="match status" value="1"/>
</dbReference>
<proteinExistence type="predicted"/>
<keyword evidence="1" id="KW-0479">Metal-binding</keyword>
<keyword evidence="2 5" id="KW-0378">Hydrolase</keyword>
<evidence type="ECO:0000313" key="6">
    <source>
        <dbReference type="Proteomes" id="UP000562124"/>
    </source>
</evidence>
<keyword evidence="6" id="KW-1185">Reference proteome</keyword>
<dbReference type="InterPro" id="IPR011059">
    <property type="entry name" value="Metal-dep_hydrolase_composite"/>
</dbReference>
<evidence type="ECO:0000256" key="3">
    <source>
        <dbReference type="ARBA" id="ARBA00022833"/>
    </source>
</evidence>
<dbReference type="InterPro" id="IPR006680">
    <property type="entry name" value="Amidohydro-rel"/>
</dbReference>
<gene>
    <name evidence="5" type="ORF">HIR71_03305</name>
</gene>
<dbReference type="Proteomes" id="UP000562124">
    <property type="component" value="Unassembled WGS sequence"/>
</dbReference>
<dbReference type="GO" id="GO:0019239">
    <property type="term" value="F:deaminase activity"/>
    <property type="evidence" value="ECO:0007669"/>
    <property type="project" value="UniProtKB-ARBA"/>
</dbReference>
<comment type="caution">
    <text evidence="5">The sequence shown here is derived from an EMBL/GenBank/DDBJ whole genome shotgun (WGS) entry which is preliminary data.</text>
</comment>
<dbReference type="GO" id="GO:0016814">
    <property type="term" value="F:hydrolase activity, acting on carbon-nitrogen (but not peptide) bonds, in cyclic amidines"/>
    <property type="evidence" value="ECO:0007669"/>
    <property type="project" value="UniProtKB-ARBA"/>
</dbReference>
<dbReference type="InterPro" id="IPR032466">
    <property type="entry name" value="Metal_Hydrolase"/>
</dbReference>
<dbReference type="Gene3D" id="3.20.20.140">
    <property type="entry name" value="Metal-dependent hydrolases"/>
    <property type="match status" value="1"/>
</dbReference>
<organism evidence="5 6">
    <name type="scientific">Cellulomonas fimi</name>
    <dbReference type="NCBI Taxonomy" id="1708"/>
    <lineage>
        <taxon>Bacteria</taxon>
        <taxon>Bacillati</taxon>
        <taxon>Actinomycetota</taxon>
        <taxon>Actinomycetes</taxon>
        <taxon>Micrococcales</taxon>
        <taxon>Cellulomonadaceae</taxon>
        <taxon>Cellulomonas</taxon>
    </lineage>
</organism>
<reference evidence="5 6" key="1">
    <citation type="submission" date="2020-04" db="EMBL/GenBank/DDBJ databases">
        <title>Sequencing and Assembly of C. fimi.</title>
        <authorList>
            <person name="Ramsey A.R."/>
        </authorList>
    </citation>
    <scope>NUCLEOTIDE SEQUENCE [LARGE SCALE GENOMIC DNA]</scope>
    <source>
        <strain evidence="5 6">SB</strain>
    </source>
</reference>